<dbReference type="InterPro" id="IPR013083">
    <property type="entry name" value="Znf_RING/FYVE/PHD"/>
</dbReference>
<dbReference type="InterPro" id="IPR043563">
    <property type="entry name" value="Sp110/Sp140/Sp140L-like"/>
</dbReference>
<evidence type="ECO:0000256" key="1">
    <source>
        <dbReference type="ARBA" id="ARBA00022553"/>
    </source>
</evidence>
<dbReference type="GO" id="GO:0000981">
    <property type="term" value="F:DNA-binding transcription factor activity, RNA polymerase II-specific"/>
    <property type="evidence" value="ECO:0007669"/>
    <property type="project" value="TreeGrafter"/>
</dbReference>
<dbReference type="SMART" id="SM00249">
    <property type="entry name" value="PHD"/>
    <property type="match status" value="1"/>
</dbReference>
<dbReference type="GO" id="GO:0005634">
    <property type="term" value="C:nucleus"/>
    <property type="evidence" value="ECO:0007669"/>
    <property type="project" value="InterPro"/>
</dbReference>
<feature type="non-terminal residue" evidence="14">
    <location>
        <position position="1"/>
    </location>
</feature>
<dbReference type="AlphaFoldDB" id="A0A8X7XAT6"/>
<evidence type="ECO:0000256" key="9">
    <source>
        <dbReference type="SAM" id="MobiDB-lite"/>
    </source>
</evidence>
<dbReference type="PROSITE" id="PS51414">
    <property type="entry name" value="HSR"/>
    <property type="match status" value="1"/>
</dbReference>
<dbReference type="InterPro" id="IPR001487">
    <property type="entry name" value="Bromodomain"/>
</dbReference>
<sequence length="624" mass="71322">MRRREMCSELPFLFARLQHPVEMKELSEAPLTDGTLKTNMSQLEFLTDDELLQVFHKKKTEISIIDDPTMFLNQLRDNDVIPEEQYQKIKKMRKRTHQNDAVYTLLDWLENEQPAKIRRFFESVFEDHIIQQYPKFKVLKYEVLEVQTTVQKDSATVGGKNGFTVDSGAKEDPQPVGVPPPTAQASTSKKRKADKPVYGSPRKNNQKEDPEPIWTYPLYQVELPVTCGTKTGSLHRKKLTKGEDCIFTEGKWYSPGEFEAYGGRSSSKNWKISIRCNNVPLIKLIEASEPSTIKVKRKPTGSATQPPQDKDMPSSSSASESESSEIDTDEDDDDEEEDDEGECPIAKLKKFPVTCGSAEGVLHKHRFATGTCGKCIRTEQGWFTPTDFLKLDDTVSDKSWRRSIQFNGKAILYLIEKKILEPHSLICHCRICKSVDVNNLQDNDDECGICSQAGSLVCCDQCPRAFHPECHVPSAEKEAEEVSPREKWCCTFCKFNESRKTLPAFARPGFTQAVVFNFPVQDHLLKCQYLLIKLYSEDKKRIFGPNPNYTVKDYSEYIEKPMWLDKIKEKLTSGLYDTVEQFVKDIHLIFGNCAKFNKDNKFGKIGQVLRSTFDADFKHVFGLQ</sequence>
<accession>A0A8X7XAT6</accession>
<dbReference type="Gene3D" id="3.10.390.10">
    <property type="entry name" value="SAND domain-like"/>
    <property type="match status" value="2"/>
</dbReference>
<feature type="compositionally biased region" description="Acidic residues" evidence="9">
    <location>
        <begin position="322"/>
        <end position="342"/>
    </location>
</feature>
<feature type="domain" description="Bromo" evidence="10">
    <location>
        <begin position="545"/>
        <end position="604"/>
    </location>
</feature>
<dbReference type="SMART" id="SM00258">
    <property type="entry name" value="SAND"/>
    <property type="match status" value="2"/>
</dbReference>
<dbReference type="Pfam" id="PF01342">
    <property type="entry name" value="SAND"/>
    <property type="match status" value="2"/>
</dbReference>
<evidence type="ECO:0000256" key="3">
    <source>
        <dbReference type="ARBA" id="ARBA00022771"/>
    </source>
</evidence>
<dbReference type="Gene3D" id="3.30.40.10">
    <property type="entry name" value="Zinc/RING finger domain, C3HC4 (zinc finger)"/>
    <property type="match status" value="1"/>
</dbReference>
<dbReference type="PROSITE" id="PS50014">
    <property type="entry name" value="BROMODOMAIN_2"/>
    <property type="match status" value="1"/>
</dbReference>
<dbReference type="InterPro" id="IPR001965">
    <property type="entry name" value="Znf_PHD"/>
</dbReference>
<feature type="domain" description="SAND" evidence="12">
    <location>
        <begin position="336"/>
        <end position="421"/>
    </location>
</feature>
<dbReference type="EMBL" id="JAATIS010003638">
    <property type="protein sequence ID" value="KAG2464004.1"/>
    <property type="molecule type" value="Genomic_DNA"/>
</dbReference>
<dbReference type="PANTHER" id="PTHR46386">
    <property type="entry name" value="NUCLEAR BODY PROTEIN SP140"/>
    <property type="match status" value="1"/>
</dbReference>
<dbReference type="PRINTS" id="PR00503">
    <property type="entry name" value="BROMODOMAIN"/>
</dbReference>
<dbReference type="Pfam" id="PF00628">
    <property type="entry name" value="PHD"/>
    <property type="match status" value="1"/>
</dbReference>
<reference evidence="14 15" key="1">
    <citation type="journal article" date="2021" name="Cell">
        <title>Tracing the genetic footprints of vertebrate landing in non-teleost ray-finned fishes.</title>
        <authorList>
            <person name="Bi X."/>
            <person name="Wang K."/>
            <person name="Yang L."/>
            <person name="Pan H."/>
            <person name="Jiang H."/>
            <person name="Wei Q."/>
            <person name="Fang M."/>
            <person name="Yu H."/>
            <person name="Zhu C."/>
            <person name="Cai Y."/>
            <person name="He Y."/>
            <person name="Gan X."/>
            <person name="Zeng H."/>
            <person name="Yu D."/>
            <person name="Zhu Y."/>
            <person name="Jiang H."/>
            <person name="Qiu Q."/>
            <person name="Yang H."/>
            <person name="Zhang Y.E."/>
            <person name="Wang W."/>
            <person name="Zhu M."/>
            <person name="He S."/>
            <person name="Zhang G."/>
        </authorList>
    </citation>
    <scope>NUCLEOTIDE SEQUENCE [LARGE SCALE GENOMIC DNA]</scope>
    <source>
        <strain evidence="14">Bchr_013</strain>
    </source>
</reference>
<evidence type="ECO:0000259" key="11">
    <source>
        <dbReference type="PROSITE" id="PS50016"/>
    </source>
</evidence>
<evidence type="ECO:0000259" key="13">
    <source>
        <dbReference type="PROSITE" id="PS51414"/>
    </source>
</evidence>
<dbReference type="GO" id="GO:0008270">
    <property type="term" value="F:zinc ion binding"/>
    <property type="evidence" value="ECO:0007669"/>
    <property type="project" value="UniProtKB-KW"/>
</dbReference>
<feature type="region of interest" description="Disordered" evidence="9">
    <location>
        <begin position="293"/>
        <end position="343"/>
    </location>
</feature>
<proteinExistence type="predicted"/>
<keyword evidence="15" id="KW-1185">Reference proteome</keyword>
<name>A0A8X7XAT6_POLSE</name>
<evidence type="ECO:0000256" key="6">
    <source>
        <dbReference type="ARBA" id="ARBA00023242"/>
    </source>
</evidence>
<feature type="domain" description="HSR" evidence="13">
    <location>
        <begin position="31"/>
        <end position="148"/>
    </location>
</feature>
<evidence type="ECO:0000313" key="14">
    <source>
        <dbReference type="EMBL" id="KAG2464004.1"/>
    </source>
</evidence>
<dbReference type="Pfam" id="PF00439">
    <property type="entry name" value="Bromodomain"/>
    <property type="match status" value="1"/>
</dbReference>
<keyword evidence="2" id="KW-0479">Metal-binding</keyword>
<dbReference type="SUPFAM" id="SSF63763">
    <property type="entry name" value="SAND domain-like"/>
    <property type="match status" value="2"/>
</dbReference>
<feature type="region of interest" description="Disordered" evidence="9">
    <location>
        <begin position="155"/>
        <end position="211"/>
    </location>
</feature>
<evidence type="ECO:0000256" key="5">
    <source>
        <dbReference type="ARBA" id="ARBA00023117"/>
    </source>
</evidence>
<dbReference type="SUPFAM" id="SSF47370">
    <property type="entry name" value="Bromodomain"/>
    <property type="match status" value="1"/>
</dbReference>
<keyword evidence="4" id="KW-0862">Zinc</keyword>
<evidence type="ECO:0000256" key="7">
    <source>
        <dbReference type="PROSITE-ProRule" id="PRU00035"/>
    </source>
</evidence>
<dbReference type="SUPFAM" id="SSF57903">
    <property type="entry name" value="FYVE/PHD zinc finger"/>
    <property type="match status" value="1"/>
</dbReference>
<feature type="domain" description="SAND" evidence="12">
    <location>
        <begin position="213"/>
        <end position="291"/>
    </location>
</feature>
<dbReference type="InterPro" id="IPR000770">
    <property type="entry name" value="SAND_dom"/>
</dbReference>
<dbReference type="GO" id="GO:0003677">
    <property type="term" value="F:DNA binding"/>
    <property type="evidence" value="ECO:0007669"/>
    <property type="project" value="InterPro"/>
</dbReference>
<dbReference type="InterPro" id="IPR011011">
    <property type="entry name" value="Znf_FYVE_PHD"/>
</dbReference>
<gene>
    <name evidence="14" type="primary">Sp140l</name>
    <name evidence="14" type="ORF">GTO96_0002535</name>
</gene>
<evidence type="ECO:0000256" key="8">
    <source>
        <dbReference type="PROSITE-ProRule" id="PRU00146"/>
    </source>
</evidence>
<dbReference type="Gene3D" id="1.20.920.10">
    <property type="entry name" value="Bromodomain-like"/>
    <property type="match status" value="1"/>
</dbReference>
<dbReference type="InterPro" id="IPR004865">
    <property type="entry name" value="HSR_dom"/>
</dbReference>
<dbReference type="SMART" id="SM00297">
    <property type="entry name" value="BROMO"/>
    <property type="match status" value="1"/>
</dbReference>
<dbReference type="PANTHER" id="PTHR46386:SF1">
    <property type="entry name" value="NUCLEAR BODY PROTEIN SP140-LIKE PROTEIN"/>
    <property type="match status" value="1"/>
</dbReference>
<dbReference type="CDD" id="cd15541">
    <property type="entry name" value="PHD_TIF1_like"/>
    <property type="match status" value="1"/>
</dbReference>
<keyword evidence="1" id="KW-0597">Phosphoprotein</keyword>
<evidence type="ECO:0000256" key="2">
    <source>
        <dbReference type="ARBA" id="ARBA00022723"/>
    </source>
</evidence>
<protein>
    <submittedName>
        <fullName evidence="14">SP14L protein</fullName>
    </submittedName>
</protein>
<evidence type="ECO:0000256" key="4">
    <source>
        <dbReference type="ARBA" id="ARBA00022833"/>
    </source>
</evidence>
<evidence type="ECO:0000313" key="15">
    <source>
        <dbReference type="Proteomes" id="UP000886611"/>
    </source>
</evidence>
<feature type="domain" description="PHD-type" evidence="11">
    <location>
        <begin position="444"/>
        <end position="496"/>
    </location>
</feature>
<feature type="non-terminal residue" evidence="14">
    <location>
        <position position="624"/>
    </location>
</feature>
<dbReference type="PROSITE" id="PS50016">
    <property type="entry name" value="ZF_PHD_2"/>
    <property type="match status" value="1"/>
</dbReference>
<evidence type="ECO:0000259" key="10">
    <source>
        <dbReference type="PROSITE" id="PS50014"/>
    </source>
</evidence>
<comment type="caution">
    <text evidence="14">The sequence shown here is derived from an EMBL/GenBank/DDBJ whole genome shotgun (WGS) entry which is preliminary data.</text>
</comment>
<dbReference type="Pfam" id="PF03172">
    <property type="entry name" value="HSR"/>
    <property type="match status" value="1"/>
</dbReference>
<dbReference type="InterPro" id="IPR036427">
    <property type="entry name" value="Bromodomain-like_sf"/>
</dbReference>
<dbReference type="InterPro" id="IPR019787">
    <property type="entry name" value="Znf_PHD-finger"/>
</dbReference>
<keyword evidence="5 7" id="KW-0103">Bromodomain</keyword>
<dbReference type="InterPro" id="IPR010919">
    <property type="entry name" value="SAND-like_dom_sf"/>
</dbReference>
<evidence type="ECO:0000259" key="12">
    <source>
        <dbReference type="PROSITE" id="PS50864"/>
    </source>
</evidence>
<keyword evidence="3 8" id="KW-0863">Zinc-finger</keyword>
<dbReference type="PROSITE" id="PS50864">
    <property type="entry name" value="SAND"/>
    <property type="match status" value="2"/>
</dbReference>
<dbReference type="Proteomes" id="UP000886611">
    <property type="component" value="Unassembled WGS sequence"/>
</dbReference>
<organism evidence="14 15">
    <name type="scientific">Polypterus senegalus</name>
    <name type="common">Senegal bichir</name>
    <dbReference type="NCBI Taxonomy" id="55291"/>
    <lineage>
        <taxon>Eukaryota</taxon>
        <taxon>Metazoa</taxon>
        <taxon>Chordata</taxon>
        <taxon>Craniata</taxon>
        <taxon>Vertebrata</taxon>
        <taxon>Euteleostomi</taxon>
        <taxon>Actinopterygii</taxon>
        <taxon>Polypteriformes</taxon>
        <taxon>Polypteridae</taxon>
        <taxon>Polypterus</taxon>
    </lineage>
</organism>
<dbReference type="FunFam" id="3.10.390.10:FF:000004">
    <property type="entry name" value="Deformed epidermal autoregulatory factor 1"/>
    <property type="match status" value="1"/>
</dbReference>
<keyword evidence="6" id="KW-0539">Nucleus</keyword>